<keyword evidence="3" id="KW-0731">Sigma factor</keyword>
<comment type="caution">
    <text evidence="7">The sequence shown here is derived from an EMBL/GenBank/DDBJ whole genome shotgun (WGS) entry which is preliminary data.</text>
</comment>
<dbReference type="GO" id="GO:0006352">
    <property type="term" value="P:DNA-templated transcription initiation"/>
    <property type="evidence" value="ECO:0007669"/>
    <property type="project" value="InterPro"/>
</dbReference>
<dbReference type="InterPro" id="IPR036388">
    <property type="entry name" value="WH-like_DNA-bd_sf"/>
</dbReference>
<dbReference type="Gene3D" id="1.10.1740.10">
    <property type="match status" value="1"/>
</dbReference>
<name>A0A7C0ZAN4_UNCW3</name>
<organism evidence="7">
    <name type="scientific">candidate division WOR-3 bacterium</name>
    <dbReference type="NCBI Taxonomy" id="2052148"/>
    <lineage>
        <taxon>Bacteria</taxon>
        <taxon>Bacteria division WOR-3</taxon>
    </lineage>
</organism>
<gene>
    <name evidence="7" type="ORF">ENF18_07875</name>
</gene>
<dbReference type="NCBIfam" id="TIGR02937">
    <property type="entry name" value="sigma70-ECF"/>
    <property type="match status" value="1"/>
</dbReference>
<keyword evidence="2" id="KW-0805">Transcription regulation</keyword>
<dbReference type="AlphaFoldDB" id="A0A7C0ZAN4"/>
<reference evidence="7" key="1">
    <citation type="journal article" date="2020" name="mSystems">
        <title>Genome- and Community-Level Interaction Insights into Carbon Utilization and Element Cycling Functions of Hydrothermarchaeota in Hydrothermal Sediment.</title>
        <authorList>
            <person name="Zhou Z."/>
            <person name="Liu Y."/>
            <person name="Xu W."/>
            <person name="Pan J."/>
            <person name="Luo Z.H."/>
            <person name="Li M."/>
        </authorList>
    </citation>
    <scope>NUCLEOTIDE SEQUENCE [LARGE SCALE GENOMIC DNA]</scope>
    <source>
        <strain evidence="7">HyVt-102</strain>
    </source>
</reference>
<dbReference type="GO" id="GO:0003677">
    <property type="term" value="F:DNA binding"/>
    <property type="evidence" value="ECO:0007669"/>
    <property type="project" value="InterPro"/>
</dbReference>
<evidence type="ECO:0000259" key="6">
    <source>
        <dbReference type="Pfam" id="PF08281"/>
    </source>
</evidence>
<proteinExistence type="inferred from homology"/>
<dbReference type="InterPro" id="IPR013325">
    <property type="entry name" value="RNA_pol_sigma_r2"/>
</dbReference>
<protein>
    <submittedName>
        <fullName evidence="7">RNA polymerase sigma factor</fullName>
    </submittedName>
</protein>
<dbReference type="EMBL" id="DQWE01000372">
    <property type="protein sequence ID" value="HDI83690.1"/>
    <property type="molecule type" value="Genomic_DNA"/>
</dbReference>
<dbReference type="InterPro" id="IPR013324">
    <property type="entry name" value="RNA_pol_sigma_r3/r4-like"/>
</dbReference>
<feature type="domain" description="RNA polymerase sigma-70 region 2" evidence="5">
    <location>
        <begin position="20"/>
        <end position="86"/>
    </location>
</feature>
<sequence length="179" mass="21447">MDIDLNLLRKQNEKEFERFFHQYIHRIYTIIYRVVGERATAEDLTLEVMMKVYKNIKGFKGEAKLSTWVYRIAYNHSIEYMRKNKKLEPLENINHGHSEDPLENVEKGETEELVREMMLRLPEKQRVALTLFYYDDMSYKEIAHIMGVDIGLVKNYIHRGKKKLKEYLKNTLKGVYHGT</sequence>
<dbReference type="SUPFAM" id="SSF88946">
    <property type="entry name" value="Sigma2 domain of RNA polymerase sigma factors"/>
    <property type="match status" value="1"/>
</dbReference>
<accession>A0A7C0ZAN4</accession>
<dbReference type="Gene3D" id="1.10.10.10">
    <property type="entry name" value="Winged helix-like DNA-binding domain superfamily/Winged helix DNA-binding domain"/>
    <property type="match status" value="1"/>
</dbReference>
<dbReference type="Pfam" id="PF04542">
    <property type="entry name" value="Sigma70_r2"/>
    <property type="match status" value="1"/>
</dbReference>
<evidence type="ECO:0000259" key="5">
    <source>
        <dbReference type="Pfam" id="PF04542"/>
    </source>
</evidence>
<evidence type="ECO:0000313" key="7">
    <source>
        <dbReference type="EMBL" id="HDI83690.1"/>
    </source>
</evidence>
<dbReference type="GO" id="GO:0016987">
    <property type="term" value="F:sigma factor activity"/>
    <property type="evidence" value="ECO:0007669"/>
    <property type="project" value="UniProtKB-KW"/>
</dbReference>
<evidence type="ECO:0000256" key="3">
    <source>
        <dbReference type="ARBA" id="ARBA00023082"/>
    </source>
</evidence>
<evidence type="ECO:0000256" key="1">
    <source>
        <dbReference type="ARBA" id="ARBA00010641"/>
    </source>
</evidence>
<feature type="domain" description="RNA polymerase sigma factor 70 region 4 type 2" evidence="6">
    <location>
        <begin position="112"/>
        <end position="164"/>
    </location>
</feature>
<dbReference type="SUPFAM" id="SSF88659">
    <property type="entry name" value="Sigma3 and sigma4 domains of RNA polymerase sigma factors"/>
    <property type="match status" value="1"/>
</dbReference>
<dbReference type="Proteomes" id="UP000885847">
    <property type="component" value="Unassembled WGS sequence"/>
</dbReference>
<keyword evidence="4" id="KW-0804">Transcription</keyword>
<dbReference type="InterPro" id="IPR013249">
    <property type="entry name" value="RNA_pol_sigma70_r4_t2"/>
</dbReference>
<dbReference type="PANTHER" id="PTHR43133:SF51">
    <property type="entry name" value="RNA POLYMERASE SIGMA FACTOR"/>
    <property type="match status" value="1"/>
</dbReference>
<dbReference type="PANTHER" id="PTHR43133">
    <property type="entry name" value="RNA POLYMERASE ECF-TYPE SIGMA FACTO"/>
    <property type="match status" value="1"/>
</dbReference>
<comment type="similarity">
    <text evidence="1">Belongs to the sigma-70 factor family. ECF subfamily.</text>
</comment>
<dbReference type="InterPro" id="IPR007627">
    <property type="entry name" value="RNA_pol_sigma70_r2"/>
</dbReference>
<evidence type="ECO:0000256" key="4">
    <source>
        <dbReference type="ARBA" id="ARBA00023163"/>
    </source>
</evidence>
<evidence type="ECO:0000256" key="2">
    <source>
        <dbReference type="ARBA" id="ARBA00023015"/>
    </source>
</evidence>
<dbReference type="CDD" id="cd06171">
    <property type="entry name" value="Sigma70_r4"/>
    <property type="match status" value="1"/>
</dbReference>
<dbReference type="InterPro" id="IPR014284">
    <property type="entry name" value="RNA_pol_sigma-70_dom"/>
</dbReference>
<dbReference type="InterPro" id="IPR039425">
    <property type="entry name" value="RNA_pol_sigma-70-like"/>
</dbReference>
<dbReference type="Pfam" id="PF08281">
    <property type="entry name" value="Sigma70_r4_2"/>
    <property type="match status" value="1"/>
</dbReference>